<feature type="region of interest" description="Disordered" evidence="12">
    <location>
        <begin position="85"/>
        <end position="269"/>
    </location>
</feature>
<feature type="compositionally biased region" description="Pro residues" evidence="12">
    <location>
        <begin position="164"/>
        <end position="189"/>
    </location>
</feature>
<keyword evidence="10" id="KW-0234">DNA repair</keyword>
<dbReference type="InterPro" id="IPR014001">
    <property type="entry name" value="Helicase_ATP-bd"/>
</dbReference>
<feature type="compositionally biased region" description="Low complexity" evidence="12">
    <location>
        <begin position="249"/>
        <end position="259"/>
    </location>
</feature>
<feature type="compositionally biased region" description="Acidic residues" evidence="12">
    <location>
        <begin position="232"/>
        <end position="248"/>
    </location>
</feature>
<name>A0AAD4D3D5_9FUNG</name>
<feature type="domain" description="Helicase ATP-binding" evidence="13">
    <location>
        <begin position="466"/>
        <end position="644"/>
    </location>
</feature>
<evidence type="ECO:0000256" key="11">
    <source>
        <dbReference type="ARBA" id="ARBA00023242"/>
    </source>
</evidence>
<keyword evidence="7" id="KW-0347">Helicase</keyword>
<dbReference type="FunFam" id="3.40.50.300:FF:000332">
    <property type="entry name" value="DNA repair and recombination protein RAD54-like"/>
    <property type="match status" value="1"/>
</dbReference>
<evidence type="ECO:0000256" key="5">
    <source>
        <dbReference type="ARBA" id="ARBA00022763"/>
    </source>
</evidence>
<evidence type="ECO:0000256" key="6">
    <source>
        <dbReference type="ARBA" id="ARBA00022801"/>
    </source>
</evidence>
<keyword evidence="5" id="KW-0227">DNA damage</keyword>
<comment type="subcellular location">
    <subcellularLocation>
        <location evidence="1">Nucleus</location>
    </subcellularLocation>
</comment>
<dbReference type="Pfam" id="PF00271">
    <property type="entry name" value="Helicase_C"/>
    <property type="match status" value="1"/>
</dbReference>
<dbReference type="PANTHER" id="PTHR45629:SF7">
    <property type="entry name" value="DNA EXCISION REPAIR PROTEIN ERCC-6-RELATED"/>
    <property type="match status" value="1"/>
</dbReference>
<evidence type="ECO:0000256" key="9">
    <source>
        <dbReference type="ARBA" id="ARBA00023125"/>
    </source>
</evidence>
<evidence type="ECO:0000256" key="1">
    <source>
        <dbReference type="ARBA" id="ARBA00004123"/>
    </source>
</evidence>
<dbReference type="CDD" id="cd18793">
    <property type="entry name" value="SF2_C_SNF"/>
    <property type="match status" value="1"/>
</dbReference>
<sequence length="1043" mass="115133">MKRTSSGLSLKRPTAIPAASQDGQDDITNSQSIANNNNSKSSQHSSQSSESGATKIRNAVFDHIVVEIPCVQATAAPMPKTILKKFPGVKSPNQKKVEFVEDSEGSLSDPDYDDDFDRDKENRNNNAVPEISLKSSLPTPASKPAPPGSPLIKSSPPTSASKPAPLPAPLVTKPPPIESTSPPLTPPDAPSTKAKVVKTKPLLTLTTTKPMPKAAPKPIAPPVPKKVQAEAGPDEDEDEDMYDGDAGDDSSGSDYSSDGNGRKRVKTGRTTHAMIKASLPQATDRATRSGRAPLSAINITISSKPLPSTKPIHPSSKSLATLGRRFKIPSFTDPSKAPVKSGTSGLTLGTKRRPPIEAKSAHDYTMEGSIILYDPAWALLDEAQREEERLLKASQESATPIDADTVQQVIIPKKEKAKSKSIAEMLGIIKPKEQPKVHVVVDPVLGRVLRPHQVEGVKFMYKCTTGMTMPNAFGCIMADEMGLGKTLQCITLLWTLLKQSPDFGKGTIEKCIICCPSSLVKNWANEIIKWLGPGKIGVLTCDAKGTKEDTNNAMRQWASARLRMVVNPVLIISYESLRMYAPILAQTPIGLMLCDEGHRLKNSVSQTFIALNELNVQRRVILSGTPIQNDLSEYFSLLNFANPGLLGSTAEFRKNYELPILRGRDSEATDKEQELSNQKLTELSGVVSKFIIRRTNDILSKYLPTKFEHVVFCQLSTFQLSLYKHFINSKSIQRLLRGQGSQPLKAIGLLKKLCNHPDLLDLPDDLEGCDSLLPQDYQTKNSKKPLSRGGILVQPEFSGKMLVLARMLAKIKKDTNDKIVLISNYTQTLDIFEKLCRQNQYGVLRLDGTMTINKRQKLVDRFNNPDGNEFVFLLSSKAGGCGLNLIGANRLVLFDPDWNPASDQQALARVWRDGQKKDCFVYRFIATGSIEEKIFQRQSHKQSLSSCVVDEDQDVERHFSQENLRQLFQFNETTECCDTHETFKCKRCVDGRQMVKAPQVSYGDTSTWNHYKGDHDLLKLSDPLLQEEAESNAISFVFQYISH</sequence>
<dbReference type="Pfam" id="PF08658">
    <property type="entry name" value="Rad54_N"/>
    <property type="match status" value="1"/>
</dbReference>
<evidence type="ECO:0000256" key="10">
    <source>
        <dbReference type="ARBA" id="ARBA00023204"/>
    </source>
</evidence>
<gene>
    <name evidence="15" type="primary">RAD54</name>
    <name evidence="15" type="ORF">BGZ95_004103</name>
</gene>
<comment type="caution">
    <text evidence="15">The sequence shown here is derived from an EMBL/GenBank/DDBJ whole genome shotgun (WGS) entry which is preliminary data.</text>
</comment>
<dbReference type="InterPro" id="IPR038718">
    <property type="entry name" value="SNF2-like_sf"/>
</dbReference>
<dbReference type="AlphaFoldDB" id="A0AAD4D3D5"/>
<dbReference type="GO" id="GO:0005524">
    <property type="term" value="F:ATP binding"/>
    <property type="evidence" value="ECO:0007669"/>
    <property type="project" value="UniProtKB-KW"/>
</dbReference>
<evidence type="ECO:0000256" key="12">
    <source>
        <dbReference type="SAM" id="MobiDB-lite"/>
    </source>
</evidence>
<dbReference type="EMBL" id="JAAAIL010001993">
    <property type="protein sequence ID" value="KAG0262003.1"/>
    <property type="molecule type" value="Genomic_DNA"/>
</dbReference>
<evidence type="ECO:0000256" key="3">
    <source>
        <dbReference type="ARBA" id="ARBA00022553"/>
    </source>
</evidence>
<dbReference type="SUPFAM" id="SSF52540">
    <property type="entry name" value="P-loop containing nucleoside triphosphate hydrolases"/>
    <property type="match status" value="2"/>
</dbReference>
<dbReference type="GO" id="GO:0016817">
    <property type="term" value="F:hydrolase activity, acting on acid anhydrides"/>
    <property type="evidence" value="ECO:0007669"/>
    <property type="project" value="InterPro"/>
</dbReference>
<dbReference type="InterPro" id="IPR000330">
    <property type="entry name" value="SNF2_N"/>
</dbReference>
<dbReference type="InterPro" id="IPR001650">
    <property type="entry name" value="Helicase_C-like"/>
</dbReference>
<dbReference type="GO" id="GO:0004386">
    <property type="term" value="F:helicase activity"/>
    <property type="evidence" value="ECO:0007669"/>
    <property type="project" value="UniProtKB-KW"/>
</dbReference>
<accession>A0AAD4D3D5</accession>
<keyword evidence="3" id="KW-0597">Phosphoprotein</keyword>
<keyword evidence="8" id="KW-0067">ATP-binding</keyword>
<keyword evidence="6" id="KW-0378">Hydrolase</keyword>
<dbReference type="PROSITE" id="PS51194">
    <property type="entry name" value="HELICASE_CTER"/>
    <property type="match status" value="1"/>
</dbReference>
<dbReference type="GO" id="GO:0015616">
    <property type="term" value="F:DNA translocase activity"/>
    <property type="evidence" value="ECO:0007669"/>
    <property type="project" value="TreeGrafter"/>
</dbReference>
<feature type="compositionally biased region" description="Pro residues" evidence="12">
    <location>
        <begin position="213"/>
        <end position="224"/>
    </location>
</feature>
<evidence type="ECO:0000256" key="7">
    <source>
        <dbReference type="ARBA" id="ARBA00022806"/>
    </source>
</evidence>
<evidence type="ECO:0000256" key="2">
    <source>
        <dbReference type="ARBA" id="ARBA00007025"/>
    </source>
</evidence>
<dbReference type="Pfam" id="PF00176">
    <property type="entry name" value="SNF2-rel_dom"/>
    <property type="match status" value="1"/>
</dbReference>
<proteinExistence type="inferred from homology"/>
<feature type="region of interest" description="Disordered" evidence="12">
    <location>
        <begin position="1"/>
        <end position="54"/>
    </location>
</feature>
<dbReference type="GO" id="GO:0003677">
    <property type="term" value="F:DNA binding"/>
    <property type="evidence" value="ECO:0007669"/>
    <property type="project" value="UniProtKB-KW"/>
</dbReference>
<feature type="compositionally biased region" description="Low complexity" evidence="12">
    <location>
        <begin position="35"/>
        <end position="51"/>
    </location>
</feature>
<dbReference type="Gene3D" id="1.20.120.850">
    <property type="entry name" value="SWI2/SNF2 ATPases, N-terminal domain"/>
    <property type="match status" value="1"/>
</dbReference>
<dbReference type="Gene3D" id="3.40.50.10810">
    <property type="entry name" value="Tandem AAA-ATPase domain"/>
    <property type="match status" value="1"/>
</dbReference>
<keyword evidence="11" id="KW-0539">Nucleus</keyword>
<dbReference type="InterPro" id="IPR050496">
    <property type="entry name" value="SNF2_RAD54_helicase_repair"/>
</dbReference>
<dbReference type="FunFam" id="3.40.50.10810:FF:000010">
    <property type="entry name" value="DNA repair and recombination protein RAD54-like"/>
    <property type="match status" value="1"/>
</dbReference>
<feature type="compositionally biased region" description="Low complexity" evidence="12">
    <location>
        <begin position="199"/>
        <end position="212"/>
    </location>
</feature>
<dbReference type="PROSITE" id="PS51192">
    <property type="entry name" value="HELICASE_ATP_BIND_1"/>
    <property type="match status" value="1"/>
</dbReference>
<evidence type="ECO:0000313" key="15">
    <source>
        <dbReference type="EMBL" id="KAG0262003.1"/>
    </source>
</evidence>
<dbReference type="GO" id="GO:0005634">
    <property type="term" value="C:nucleus"/>
    <property type="evidence" value="ECO:0007669"/>
    <property type="project" value="UniProtKB-SubCell"/>
</dbReference>
<organism evidence="15 16">
    <name type="scientific">Linnemannia exigua</name>
    <dbReference type="NCBI Taxonomy" id="604196"/>
    <lineage>
        <taxon>Eukaryota</taxon>
        <taxon>Fungi</taxon>
        <taxon>Fungi incertae sedis</taxon>
        <taxon>Mucoromycota</taxon>
        <taxon>Mortierellomycotina</taxon>
        <taxon>Mortierellomycetes</taxon>
        <taxon>Mortierellales</taxon>
        <taxon>Mortierellaceae</taxon>
        <taxon>Linnemannia</taxon>
    </lineage>
</organism>
<dbReference type="InterPro" id="IPR027417">
    <property type="entry name" value="P-loop_NTPase"/>
</dbReference>
<protein>
    <submittedName>
        <fullName evidence="15">DNA-dependent ATPase protein rad54</fullName>
    </submittedName>
</protein>
<dbReference type="Proteomes" id="UP001194580">
    <property type="component" value="Unassembled WGS sequence"/>
</dbReference>
<evidence type="ECO:0000313" key="16">
    <source>
        <dbReference type="Proteomes" id="UP001194580"/>
    </source>
</evidence>
<dbReference type="PANTHER" id="PTHR45629">
    <property type="entry name" value="SNF2/RAD54 FAMILY MEMBER"/>
    <property type="match status" value="1"/>
</dbReference>
<evidence type="ECO:0000259" key="13">
    <source>
        <dbReference type="PROSITE" id="PS51192"/>
    </source>
</evidence>
<dbReference type="SMART" id="SM00487">
    <property type="entry name" value="DEXDc"/>
    <property type="match status" value="1"/>
</dbReference>
<dbReference type="GO" id="GO:0045003">
    <property type="term" value="P:double-strand break repair via synthesis-dependent strand annealing"/>
    <property type="evidence" value="ECO:0007669"/>
    <property type="project" value="TreeGrafter"/>
</dbReference>
<feature type="compositionally biased region" description="Low complexity" evidence="12">
    <location>
        <begin position="153"/>
        <end position="163"/>
    </location>
</feature>
<dbReference type="Gene3D" id="3.40.50.300">
    <property type="entry name" value="P-loop containing nucleotide triphosphate hydrolases"/>
    <property type="match status" value="1"/>
</dbReference>
<evidence type="ECO:0000256" key="4">
    <source>
        <dbReference type="ARBA" id="ARBA00022741"/>
    </source>
</evidence>
<dbReference type="InterPro" id="IPR013967">
    <property type="entry name" value="Rad54_N"/>
</dbReference>
<feature type="domain" description="Helicase C-terminal" evidence="14">
    <location>
        <begin position="803"/>
        <end position="956"/>
    </location>
</feature>
<evidence type="ECO:0000256" key="8">
    <source>
        <dbReference type="ARBA" id="ARBA00022840"/>
    </source>
</evidence>
<dbReference type="GO" id="GO:0007131">
    <property type="term" value="P:reciprocal meiotic recombination"/>
    <property type="evidence" value="ECO:0007669"/>
    <property type="project" value="TreeGrafter"/>
</dbReference>
<reference evidence="15" key="1">
    <citation type="journal article" date="2020" name="Fungal Divers.">
        <title>Resolving the Mortierellaceae phylogeny through synthesis of multi-gene phylogenetics and phylogenomics.</title>
        <authorList>
            <person name="Vandepol N."/>
            <person name="Liber J."/>
            <person name="Desiro A."/>
            <person name="Na H."/>
            <person name="Kennedy M."/>
            <person name="Barry K."/>
            <person name="Grigoriev I.V."/>
            <person name="Miller A.N."/>
            <person name="O'Donnell K."/>
            <person name="Stajich J.E."/>
            <person name="Bonito G."/>
        </authorList>
    </citation>
    <scope>NUCLEOTIDE SEQUENCE</scope>
    <source>
        <strain evidence="15">NRRL 28262</strain>
    </source>
</reference>
<feature type="compositionally biased region" description="Acidic residues" evidence="12">
    <location>
        <begin position="100"/>
        <end position="116"/>
    </location>
</feature>
<keyword evidence="9" id="KW-0238">DNA-binding</keyword>
<keyword evidence="4" id="KW-0547">Nucleotide-binding</keyword>
<evidence type="ECO:0000259" key="14">
    <source>
        <dbReference type="PROSITE" id="PS51194"/>
    </source>
</evidence>
<dbReference type="InterPro" id="IPR049730">
    <property type="entry name" value="SNF2/RAD54-like_C"/>
</dbReference>
<keyword evidence="16" id="KW-1185">Reference proteome</keyword>
<comment type="similarity">
    <text evidence="2">Belongs to the SNF2/RAD54 helicase family.</text>
</comment>
<feature type="region of interest" description="Disordered" evidence="12">
    <location>
        <begin position="329"/>
        <end position="351"/>
    </location>
</feature>
<dbReference type="SMART" id="SM00490">
    <property type="entry name" value="HELICc"/>
    <property type="match status" value="1"/>
</dbReference>